<dbReference type="PROSITE" id="PS51385">
    <property type="entry name" value="YJEF_N"/>
    <property type="match status" value="1"/>
</dbReference>
<comment type="function">
    <text evidence="14 19">Bifunctional enzyme that catalyzes the epimerization of the S- and R-forms of NAD(P)HX and the dehydration of the S-form of NAD(P)HX at the expense of ADP, which is converted to AMP. This allows the repair of both epimers of NAD(P)HX, a damaged form of NAD(P)H that is a result of enzymatic or heat-dependent hydration.</text>
</comment>
<comment type="catalytic activity">
    <reaction evidence="16 17 19">
        <text>(6S)-NADPHX + ADP = AMP + phosphate + NADPH + H(+)</text>
        <dbReference type="Rhea" id="RHEA:32235"/>
        <dbReference type="ChEBI" id="CHEBI:15378"/>
        <dbReference type="ChEBI" id="CHEBI:43474"/>
        <dbReference type="ChEBI" id="CHEBI:57783"/>
        <dbReference type="ChEBI" id="CHEBI:64076"/>
        <dbReference type="ChEBI" id="CHEBI:456215"/>
        <dbReference type="ChEBI" id="CHEBI:456216"/>
        <dbReference type="EC" id="4.2.1.136"/>
    </reaction>
</comment>
<dbReference type="RefSeq" id="WP_055734014.1">
    <property type="nucleotide sequence ID" value="NZ_BMDY01000030.1"/>
</dbReference>
<gene>
    <name evidence="17" type="primary">nnrD</name>
    <name evidence="18" type="synonym">nnrE</name>
    <name evidence="22" type="ORF">GCM10007414_35940</name>
</gene>
<dbReference type="InterPro" id="IPR004443">
    <property type="entry name" value="YjeF_N_dom"/>
</dbReference>
<comment type="similarity">
    <text evidence="18">Belongs to the NnrE/AIBP family.</text>
</comment>
<evidence type="ECO:0000256" key="11">
    <source>
        <dbReference type="ARBA" id="ARBA00023235"/>
    </source>
</evidence>
<comment type="similarity">
    <text evidence="4 19">In the C-terminal section; belongs to the NnrD/CARKD family.</text>
</comment>
<evidence type="ECO:0000256" key="3">
    <source>
        <dbReference type="ARBA" id="ARBA00006001"/>
    </source>
</evidence>
<evidence type="ECO:0000256" key="16">
    <source>
        <dbReference type="ARBA" id="ARBA00049209"/>
    </source>
</evidence>
<protein>
    <recommendedName>
        <fullName evidence="19">Bifunctional NAD(P)H-hydrate repair enzyme</fullName>
    </recommendedName>
    <alternativeName>
        <fullName evidence="19">Nicotinamide nucleotide repair protein</fullName>
    </alternativeName>
    <domain>
        <recommendedName>
            <fullName evidence="19">ADP-dependent (S)-NAD(P)H-hydrate dehydratase</fullName>
            <ecNumber evidence="19">4.2.1.136</ecNumber>
        </recommendedName>
        <alternativeName>
            <fullName evidence="19">ADP-dependent NAD(P)HX dehydratase</fullName>
        </alternativeName>
    </domain>
    <domain>
        <recommendedName>
            <fullName evidence="19">NAD(P)H-hydrate epimerase</fullName>
            <ecNumber evidence="19">5.1.99.6</ecNumber>
        </recommendedName>
    </domain>
</protein>
<feature type="binding site" evidence="17">
    <location>
        <position position="268"/>
    </location>
    <ligand>
        <name>(6S)-NADPHX</name>
        <dbReference type="ChEBI" id="CHEBI:64076"/>
    </ligand>
</feature>
<evidence type="ECO:0000256" key="10">
    <source>
        <dbReference type="ARBA" id="ARBA00023027"/>
    </source>
</evidence>
<organism evidence="22 23">
    <name type="scientific">Agarivorans gilvus</name>
    <dbReference type="NCBI Taxonomy" id="680279"/>
    <lineage>
        <taxon>Bacteria</taxon>
        <taxon>Pseudomonadati</taxon>
        <taxon>Pseudomonadota</taxon>
        <taxon>Gammaproteobacteria</taxon>
        <taxon>Alteromonadales</taxon>
        <taxon>Alteromonadaceae</taxon>
        <taxon>Agarivorans</taxon>
    </lineage>
</organism>
<feature type="binding site" evidence="17">
    <location>
        <position position="327"/>
    </location>
    <ligand>
        <name>(6S)-NADPHX</name>
        <dbReference type="ChEBI" id="CHEBI:64076"/>
    </ligand>
</feature>
<dbReference type="CDD" id="cd01171">
    <property type="entry name" value="YXKO-related"/>
    <property type="match status" value="1"/>
</dbReference>
<dbReference type="Proteomes" id="UP000651977">
    <property type="component" value="Unassembled WGS sequence"/>
</dbReference>
<reference evidence="23" key="1">
    <citation type="journal article" date="2019" name="Int. J. Syst. Evol. Microbiol.">
        <title>The Global Catalogue of Microorganisms (GCM) 10K type strain sequencing project: providing services to taxonomists for standard genome sequencing and annotation.</title>
        <authorList>
            <consortium name="The Broad Institute Genomics Platform"/>
            <consortium name="The Broad Institute Genome Sequencing Center for Infectious Disease"/>
            <person name="Wu L."/>
            <person name="Ma J."/>
        </authorList>
    </citation>
    <scope>NUCLEOTIDE SEQUENCE [LARGE SCALE GENOMIC DNA]</scope>
    <source>
        <strain evidence="23">CGMCC 1.10131</strain>
    </source>
</reference>
<feature type="domain" description="YjeF C-terminal" evidence="20">
    <location>
        <begin position="233"/>
        <end position="500"/>
    </location>
</feature>
<comment type="cofactor">
    <cofactor evidence="17">
        <name>Mg(2+)</name>
        <dbReference type="ChEBI" id="CHEBI:18420"/>
    </cofactor>
</comment>
<evidence type="ECO:0000256" key="4">
    <source>
        <dbReference type="ARBA" id="ARBA00009524"/>
    </source>
</evidence>
<dbReference type="PROSITE" id="PS01050">
    <property type="entry name" value="YJEF_C_2"/>
    <property type="match status" value="1"/>
</dbReference>
<dbReference type="EC" id="4.2.1.136" evidence="19"/>
<dbReference type="Gene3D" id="3.40.50.10260">
    <property type="entry name" value="YjeF N-terminal domain"/>
    <property type="match status" value="1"/>
</dbReference>
<comment type="subunit">
    <text evidence="17">Homotetramer.</text>
</comment>
<comment type="catalytic activity">
    <reaction evidence="2 18 19">
        <text>(6R)-NADPHX = (6S)-NADPHX</text>
        <dbReference type="Rhea" id="RHEA:32227"/>
        <dbReference type="ChEBI" id="CHEBI:64076"/>
        <dbReference type="ChEBI" id="CHEBI:64077"/>
        <dbReference type="EC" id="5.1.99.6"/>
    </reaction>
</comment>
<feature type="binding site" evidence="17">
    <location>
        <begin position="410"/>
        <end position="414"/>
    </location>
    <ligand>
        <name>AMP</name>
        <dbReference type="ChEBI" id="CHEBI:456215"/>
    </ligand>
</feature>
<dbReference type="PANTHER" id="PTHR12592:SF0">
    <property type="entry name" value="ATP-DEPENDENT (S)-NAD(P)H-HYDRATE DEHYDRATASE"/>
    <property type="match status" value="1"/>
</dbReference>
<dbReference type="InterPro" id="IPR029056">
    <property type="entry name" value="Ribokinase-like"/>
</dbReference>
<dbReference type="EC" id="5.1.99.6" evidence="19"/>
<feature type="binding site" evidence="18">
    <location>
        <position position="71"/>
    </location>
    <ligand>
        <name>K(+)</name>
        <dbReference type="ChEBI" id="CHEBI:29103"/>
    </ligand>
</feature>
<evidence type="ECO:0000256" key="13">
    <source>
        <dbReference type="ARBA" id="ARBA00023268"/>
    </source>
</evidence>
<dbReference type="InterPro" id="IPR030677">
    <property type="entry name" value="Nnr"/>
</dbReference>
<dbReference type="Gene3D" id="3.40.1190.20">
    <property type="match status" value="1"/>
</dbReference>
<comment type="function">
    <text evidence="18">Catalyzes the epimerization of the S- and R-forms of NAD(P)HX, a damaged form of NAD(P)H that is a result of enzymatic or heat-dependent hydration. This is a prerequisite for the S-specific NAD(P)H-hydrate dehydratase to allow the repair of both epimers of NAD(P)HX.</text>
</comment>
<evidence type="ECO:0000256" key="2">
    <source>
        <dbReference type="ARBA" id="ARBA00000909"/>
    </source>
</evidence>
<comment type="similarity">
    <text evidence="3 19">In the N-terminal section; belongs to the NnrE/AIBP family.</text>
</comment>
<dbReference type="Pfam" id="PF03853">
    <property type="entry name" value="YjeF_N"/>
    <property type="match status" value="1"/>
</dbReference>
<dbReference type="NCBIfam" id="TIGR00196">
    <property type="entry name" value="yjeF_cterm"/>
    <property type="match status" value="1"/>
</dbReference>
<dbReference type="HAMAP" id="MF_01966">
    <property type="entry name" value="NADHX_epimerase"/>
    <property type="match status" value="1"/>
</dbReference>
<dbReference type="NCBIfam" id="TIGR00197">
    <property type="entry name" value="yjeF_nterm"/>
    <property type="match status" value="1"/>
</dbReference>
<feature type="domain" description="YjeF N-terminal" evidence="21">
    <location>
        <begin position="22"/>
        <end position="223"/>
    </location>
</feature>
<comment type="catalytic activity">
    <reaction evidence="15 17 19">
        <text>(6S)-NADHX + ADP = AMP + phosphate + NADH + H(+)</text>
        <dbReference type="Rhea" id="RHEA:32223"/>
        <dbReference type="ChEBI" id="CHEBI:15378"/>
        <dbReference type="ChEBI" id="CHEBI:43474"/>
        <dbReference type="ChEBI" id="CHEBI:57945"/>
        <dbReference type="ChEBI" id="CHEBI:64074"/>
        <dbReference type="ChEBI" id="CHEBI:456215"/>
        <dbReference type="ChEBI" id="CHEBI:456216"/>
        <dbReference type="EC" id="4.2.1.136"/>
    </reaction>
</comment>
<name>A0ABQ1I8L3_9ALTE</name>
<feature type="binding site" evidence="18">
    <location>
        <position position="169"/>
    </location>
    <ligand>
        <name>K(+)</name>
        <dbReference type="ChEBI" id="CHEBI:29103"/>
    </ligand>
</feature>
<comment type="caution">
    <text evidence="22">The sequence shown here is derived from an EMBL/GenBank/DDBJ whole genome shotgun (WGS) entry which is preliminary data.</text>
</comment>
<evidence type="ECO:0000313" key="23">
    <source>
        <dbReference type="Proteomes" id="UP000651977"/>
    </source>
</evidence>
<keyword evidence="7 17" id="KW-0067">ATP-binding</keyword>
<evidence type="ECO:0000256" key="18">
    <source>
        <dbReference type="HAMAP-Rule" id="MF_01966"/>
    </source>
</evidence>
<evidence type="ECO:0000256" key="19">
    <source>
        <dbReference type="PIRNR" id="PIRNR017184"/>
    </source>
</evidence>
<dbReference type="SUPFAM" id="SSF64153">
    <property type="entry name" value="YjeF N-terminal domain-like"/>
    <property type="match status" value="1"/>
</dbReference>
<evidence type="ECO:0000259" key="20">
    <source>
        <dbReference type="PROSITE" id="PS51383"/>
    </source>
</evidence>
<comment type="function">
    <text evidence="17">Catalyzes the dehydration of the S-form of NAD(P)HX at the expense of ADP, which is converted to AMP. Together with NAD(P)HX epimerase, which catalyzes the epimerization of the S- and R-forms, the enzyme allows the repair of both epimers of NAD(P)HX, a damaged form of NAD(P)H that is a result of enzymatic or heat-dependent hydration.</text>
</comment>
<comment type="caution">
    <text evidence="18">Lacks conserved residue(s) required for the propagation of feature annotation.</text>
</comment>
<evidence type="ECO:0000256" key="6">
    <source>
        <dbReference type="ARBA" id="ARBA00022741"/>
    </source>
</evidence>
<evidence type="ECO:0000256" key="5">
    <source>
        <dbReference type="ARBA" id="ARBA00022723"/>
    </source>
</evidence>
<sequence length="500" mass="52994">MAQTQELFSSSLPQTLWCAEQVKTQEALLAKQQGISLSQLMERAGQAAFAYMQSRWPKARQILVLAGGGNNGGDAYVLARLAKLSGKQIQLLELGQVEGLPEEAHLAREAWLAAGGRAENLERINWQCDVVVDGVLGTGLASPLREPLMELFSRVNQTKAEVLALDIPSGLCADSGRNWGQVIQATATITFIALKQGLFTGQAAEYVGELVLADLGVGEAFEQQNQSSVKRLPRHLLDPMLAPRSRLAHKGHCGRALLVGGNQGMAGAIRMAAEACLRSGAGLVNVLTHGDSIGTVSYGRPELMVSAAALRQDQFLQQATCCVIGPGLGQDDWAKQLFIWALDAAVPCLVDADGLNLLAKQSLHRVDWILTPHPGEAARLLACSVAEVEVDRVSAARQIQARYGGVCVLKGAGTVIAGEEQQLSICCAGNPGMASGGMGDVLSGIIGGLLAQLAERYSLFEIACLAVNIHGQAADLAAKQGERGMLASDLMPFIRQRVNP</sequence>
<dbReference type="HAMAP" id="MF_01965">
    <property type="entry name" value="NADHX_dehydratase"/>
    <property type="match status" value="1"/>
</dbReference>
<evidence type="ECO:0000256" key="1">
    <source>
        <dbReference type="ARBA" id="ARBA00000013"/>
    </source>
</evidence>
<comment type="similarity">
    <text evidence="17">Belongs to the NnrD/CARKD family.</text>
</comment>
<keyword evidence="13" id="KW-0511">Multifunctional enzyme</keyword>
<keyword evidence="12 17" id="KW-0456">Lyase</keyword>
<keyword evidence="6 17" id="KW-0547">Nucleotide-binding</keyword>
<evidence type="ECO:0000256" key="15">
    <source>
        <dbReference type="ARBA" id="ARBA00048238"/>
    </source>
</evidence>
<dbReference type="InterPro" id="IPR036652">
    <property type="entry name" value="YjeF_N_dom_sf"/>
</dbReference>
<dbReference type="PANTHER" id="PTHR12592">
    <property type="entry name" value="ATP-DEPENDENT (S)-NAD(P)H-HYDRATE DEHYDRATASE FAMILY MEMBER"/>
    <property type="match status" value="1"/>
</dbReference>
<comment type="catalytic activity">
    <reaction evidence="1 18 19">
        <text>(6R)-NADHX = (6S)-NADHX</text>
        <dbReference type="Rhea" id="RHEA:32215"/>
        <dbReference type="ChEBI" id="CHEBI:64074"/>
        <dbReference type="ChEBI" id="CHEBI:64075"/>
        <dbReference type="EC" id="5.1.99.6"/>
    </reaction>
</comment>
<keyword evidence="9 18" id="KW-0630">Potassium</keyword>
<feature type="binding site" evidence="17">
    <location>
        <position position="440"/>
    </location>
    <ligand>
        <name>(6S)-NADPHX</name>
        <dbReference type="ChEBI" id="CHEBI:64076"/>
    </ligand>
</feature>
<dbReference type="Pfam" id="PF01256">
    <property type="entry name" value="Carb_kinase"/>
    <property type="match status" value="1"/>
</dbReference>
<keyword evidence="5 18" id="KW-0479">Metal-binding</keyword>
<dbReference type="InterPro" id="IPR000631">
    <property type="entry name" value="CARKD"/>
</dbReference>
<evidence type="ECO:0000313" key="22">
    <source>
        <dbReference type="EMBL" id="GGB19353.1"/>
    </source>
</evidence>
<keyword evidence="8 17" id="KW-0521">NADP</keyword>
<evidence type="ECO:0000256" key="12">
    <source>
        <dbReference type="ARBA" id="ARBA00023239"/>
    </source>
</evidence>
<dbReference type="SUPFAM" id="SSF53613">
    <property type="entry name" value="Ribokinase-like"/>
    <property type="match status" value="1"/>
</dbReference>
<keyword evidence="11 18" id="KW-0413">Isomerase</keyword>
<feature type="binding site" evidence="17">
    <location>
        <position position="439"/>
    </location>
    <ligand>
        <name>AMP</name>
        <dbReference type="ChEBI" id="CHEBI:456215"/>
    </ligand>
</feature>
<feature type="binding site" evidence="18">
    <location>
        <position position="166"/>
    </location>
    <ligand>
        <name>(6S)-NADPHX</name>
        <dbReference type="ChEBI" id="CHEBI:64076"/>
    </ligand>
</feature>
<dbReference type="EMBL" id="BMDY01000030">
    <property type="protein sequence ID" value="GGB19353.1"/>
    <property type="molecule type" value="Genomic_DNA"/>
</dbReference>
<evidence type="ECO:0000256" key="14">
    <source>
        <dbReference type="ARBA" id="ARBA00025153"/>
    </source>
</evidence>
<keyword evidence="10 17" id="KW-0520">NAD</keyword>
<evidence type="ECO:0000256" key="8">
    <source>
        <dbReference type="ARBA" id="ARBA00022857"/>
    </source>
</evidence>
<feature type="binding site" evidence="17">
    <location>
        <position position="373"/>
    </location>
    <ligand>
        <name>(6S)-NADPHX</name>
        <dbReference type="ChEBI" id="CHEBI:64076"/>
    </ligand>
</feature>
<dbReference type="InterPro" id="IPR017953">
    <property type="entry name" value="Carbohydrate_kinase_pred_CS"/>
</dbReference>
<dbReference type="PROSITE" id="PS51383">
    <property type="entry name" value="YJEF_C_3"/>
    <property type="match status" value="1"/>
</dbReference>
<proteinExistence type="inferred from homology"/>
<evidence type="ECO:0000256" key="7">
    <source>
        <dbReference type="ARBA" id="ARBA00022840"/>
    </source>
</evidence>
<feature type="binding site" evidence="18">
    <location>
        <begin position="137"/>
        <end position="143"/>
    </location>
    <ligand>
        <name>(6S)-NADPHX</name>
        <dbReference type="ChEBI" id="CHEBI:64076"/>
    </ligand>
</feature>
<feature type="binding site" evidence="18">
    <location>
        <begin position="70"/>
        <end position="74"/>
    </location>
    <ligand>
        <name>(6S)-NADPHX</name>
        <dbReference type="ChEBI" id="CHEBI:64076"/>
    </ligand>
</feature>
<evidence type="ECO:0000256" key="9">
    <source>
        <dbReference type="ARBA" id="ARBA00022958"/>
    </source>
</evidence>
<keyword evidence="23" id="KW-1185">Reference proteome</keyword>
<comment type="cofactor">
    <cofactor evidence="18 19">
        <name>K(+)</name>
        <dbReference type="ChEBI" id="CHEBI:29103"/>
    </cofactor>
    <text evidence="18 19">Binds 1 potassium ion per subunit.</text>
</comment>
<feature type="binding site" evidence="18">
    <location>
        <position position="133"/>
    </location>
    <ligand>
        <name>K(+)</name>
        <dbReference type="ChEBI" id="CHEBI:29103"/>
    </ligand>
</feature>
<dbReference type="PIRSF" id="PIRSF017184">
    <property type="entry name" value="Nnr"/>
    <property type="match status" value="1"/>
</dbReference>
<evidence type="ECO:0000259" key="21">
    <source>
        <dbReference type="PROSITE" id="PS51385"/>
    </source>
</evidence>
<evidence type="ECO:0000256" key="17">
    <source>
        <dbReference type="HAMAP-Rule" id="MF_01965"/>
    </source>
</evidence>
<accession>A0ABQ1I8L3</accession>